<dbReference type="InterPro" id="IPR026444">
    <property type="entry name" value="Secre_tail"/>
</dbReference>
<dbReference type="EMBL" id="QNBE01000022">
    <property type="protein sequence ID" value="RKX70940.1"/>
    <property type="molecule type" value="Genomic_DNA"/>
</dbReference>
<name>A0A660SLW3_UNCW3</name>
<feature type="region of interest" description="Disordered" evidence="1">
    <location>
        <begin position="900"/>
        <end position="919"/>
    </location>
</feature>
<dbReference type="SUPFAM" id="SSF50939">
    <property type="entry name" value="Sialidases"/>
    <property type="match status" value="1"/>
</dbReference>
<dbReference type="NCBIfam" id="TIGR04183">
    <property type="entry name" value="Por_Secre_tail"/>
    <property type="match status" value="1"/>
</dbReference>
<evidence type="ECO:0000313" key="4">
    <source>
        <dbReference type="Proteomes" id="UP000268469"/>
    </source>
</evidence>
<dbReference type="Pfam" id="PF18962">
    <property type="entry name" value="Por_Secre_tail"/>
    <property type="match status" value="1"/>
</dbReference>
<proteinExistence type="predicted"/>
<protein>
    <recommendedName>
        <fullName evidence="2">Secretion system C-terminal sorting domain-containing protein</fullName>
    </recommendedName>
</protein>
<accession>A0A660SLW3</accession>
<dbReference type="InterPro" id="IPR036278">
    <property type="entry name" value="Sialidase_sf"/>
</dbReference>
<evidence type="ECO:0000313" key="3">
    <source>
        <dbReference type="EMBL" id="RKX70940.1"/>
    </source>
</evidence>
<comment type="caution">
    <text evidence="3">The sequence shown here is derived from an EMBL/GenBank/DDBJ whole genome shotgun (WGS) entry which is preliminary data.</text>
</comment>
<sequence>MLRKLLILLSWGVVLALPPQGWDQWQRFPSALSQKSPVLSGNLFPPMHSHLLYQGFLKEHDGYRELWFRSSDDAGFHWGWSCLISNPNVEVHEYYDLIRGGWTFSLIAASWSQRDPLTGYYQLWFGYSTDWGWTWTIDLINDDIQLPLSPVPYYPSLWGEDSRFYLTFYNYNVSGTPQIGYTVFDVSSGSWLSPYEVVLSDPYLSQFSEIITLNEAGQDTPHVVCAWRFVGIGVLVHLRKNDQNQWVGNWIYNSSYGPLYPSAFDKGPDESVLHLAFREDRDYPHYDDKSCYCRSTDHGQGWSDFSFFGPAGVPTSDEHLNYDATRGGVNFIYGCDGYLYYRFRSDESGVWSPETVIAVQTYATFDQLGSFSSYFGRHVVFQVSPSNENDYLGYVASRNALYSGTFTATDHNNGRHLTRRFGEELYLTYQTDFAPDGSGQHDRNWVYFAQSADGGEHWSSYTWLNYGRYPAVGNWSSPVFPIPVPLVYLNEDPSTTDTIYYRYYDPFFQTWSDPLPVYTSQNDLDPPAVTAVEDTVFVIFAENSETESWIKCARFRFDETNPNNINFDIVRQSTSPNLVPLYTPSIQYDGNRAVHAVWQDGDSIMYARRRWYPDNYWDQYDPVSGYPIVPSHHPFIEVWGNYAYVVWTEAGDIYRRIRDLSTGQWTALPDNISNTGEDSNYPTASYELAVWSERDPEQWDFDIRYFSYNFGSGWIYQSDYLESYYPHTAIRPDLGGFYLYTIWTEEILGRPFQILSDRRFFLPLAGEASWYSVEAGNPEPSPFLIQRQGIKEYGKHRIDFDFKELIYELSFLDPIYDYYLIAVSYHEGKSRKEVWFIDGELVGEFKFEPNRLETTIVQIPYESYAKDRKARIEFRNAEGPFAANAGLVLLCLDHKSRGGGGQSGGKEASLAPRLQIGPNPTRGRLSITFSLSTPSLVRINLFDLTGRRVAVLHDRKLSAGKQKLSLILPERLASGIYFLILETAGRSAAKKVVLRR</sequence>
<evidence type="ECO:0000256" key="1">
    <source>
        <dbReference type="SAM" id="MobiDB-lite"/>
    </source>
</evidence>
<dbReference type="AlphaFoldDB" id="A0A660SLW3"/>
<gene>
    <name evidence="3" type="ORF">DRP53_03305</name>
</gene>
<evidence type="ECO:0000259" key="2">
    <source>
        <dbReference type="Pfam" id="PF18962"/>
    </source>
</evidence>
<organism evidence="3 4">
    <name type="scientific">candidate division WOR-3 bacterium</name>
    <dbReference type="NCBI Taxonomy" id="2052148"/>
    <lineage>
        <taxon>Bacteria</taxon>
        <taxon>Bacteria division WOR-3</taxon>
    </lineage>
</organism>
<dbReference type="Proteomes" id="UP000268469">
    <property type="component" value="Unassembled WGS sequence"/>
</dbReference>
<reference evidence="3 4" key="1">
    <citation type="submission" date="2018-06" db="EMBL/GenBank/DDBJ databases">
        <title>Extensive metabolic versatility and redundancy in microbially diverse, dynamic hydrothermal sediments.</title>
        <authorList>
            <person name="Dombrowski N."/>
            <person name="Teske A."/>
            <person name="Baker B.J."/>
        </authorList>
    </citation>
    <scope>NUCLEOTIDE SEQUENCE [LARGE SCALE GENOMIC DNA]</scope>
    <source>
        <strain evidence="3">B36_G15</strain>
    </source>
</reference>
<feature type="domain" description="Secretion system C-terminal sorting" evidence="2">
    <location>
        <begin position="918"/>
        <end position="993"/>
    </location>
</feature>